<dbReference type="AlphaFoldDB" id="A0A420XKX4"/>
<organism evidence="3 4">
    <name type="scientific">Motilibacter peucedani</name>
    <dbReference type="NCBI Taxonomy" id="598650"/>
    <lineage>
        <taxon>Bacteria</taxon>
        <taxon>Bacillati</taxon>
        <taxon>Actinomycetota</taxon>
        <taxon>Actinomycetes</taxon>
        <taxon>Motilibacterales</taxon>
        <taxon>Motilibacteraceae</taxon>
        <taxon>Motilibacter</taxon>
    </lineage>
</organism>
<reference evidence="3 4" key="1">
    <citation type="submission" date="2018-10" db="EMBL/GenBank/DDBJ databases">
        <title>Genomic Encyclopedia of Archaeal and Bacterial Type Strains, Phase II (KMG-II): from individual species to whole genera.</title>
        <authorList>
            <person name="Goeker M."/>
        </authorList>
    </citation>
    <scope>NUCLEOTIDE SEQUENCE [LARGE SCALE GENOMIC DNA]</scope>
    <source>
        <strain evidence="3 4">RP-AC37</strain>
    </source>
</reference>
<dbReference type="Pfam" id="PF08666">
    <property type="entry name" value="SAF"/>
    <property type="match status" value="1"/>
</dbReference>
<feature type="domain" description="SAF" evidence="2">
    <location>
        <begin position="55"/>
        <end position="116"/>
    </location>
</feature>
<proteinExistence type="predicted"/>
<dbReference type="EMBL" id="RBWV01000016">
    <property type="protein sequence ID" value="RKS68565.1"/>
    <property type="molecule type" value="Genomic_DNA"/>
</dbReference>
<evidence type="ECO:0000313" key="4">
    <source>
        <dbReference type="Proteomes" id="UP000281955"/>
    </source>
</evidence>
<dbReference type="OrthoDB" id="4808509at2"/>
<feature type="region of interest" description="Disordered" evidence="1">
    <location>
        <begin position="229"/>
        <end position="249"/>
    </location>
</feature>
<dbReference type="SMART" id="SM00858">
    <property type="entry name" value="SAF"/>
    <property type="match status" value="1"/>
</dbReference>
<dbReference type="Pfam" id="PF16976">
    <property type="entry name" value="RcpC"/>
    <property type="match status" value="1"/>
</dbReference>
<accession>A0A420XKX4</accession>
<gene>
    <name evidence="3" type="ORF">CLV35_3693</name>
</gene>
<dbReference type="InterPro" id="IPR031571">
    <property type="entry name" value="RcpC_dom"/>
</dbReference>
<comment type="caution">
    <text evidence="3">The sequence shown here is derived from an EMBL/GenBank/DDBJ whole genome shotgun (WGS) entry which is preliminary data.</text>
</comment>
<protein>
    <submittedName>
        <fullName evidence="3">Flp pilus assembly protein CpaB</fullName>
    </submittedName>
</protein>
<sequence>MHRAAADDLARRARAAWRQLRRRLRWHRRALGAGCLGAAVAAALLALAPPAPAQRRAAVAARDLPAGAVLGAGDLRTLLVPPALVPAAALDLSAAVGRRLASGVRAGEFVTDLRLTGAGLVDAVGPGRVLAPVVLSDPGEGRLVRAGDRVDVLAAAGGGAGYGDEATPGSAPRRVAAAARVLAAPSGTGPSGLLGSAAAASPLLLAVTPAEALQLVGAATGSRLSLVVVPRDDRPGPSPWRSGDTRRAP</sequence>
<dbReference type="InterPro" id="IPR013974">
    <property type="entry name" value="SAF"/>
</dbReference>
<evidence type="ECO:0000256" key="1">
    <source>
        <dbReference type="SAM" id="MobiDB-lite"/>
    </source>
</evidence>
<dbReference type="CDD" id="cd11614">
    <property type="entry name" value="SAF_CpaB_FlgA_like"/>
    <property type="match status" value="1"/>
</dbReference>
<name>A0A420XKX4_9ACTN</name>
<evidence type="ECO:0000259" key="2">
    <source>
        <dbReference type="SMART" id="SM00858"/>
    </source>
</evidence>
<dbReference type="RefSeq" id="WP_121194934.1">
    <property type="nucleotide sequence ID" value="NZ_RBWV01000016.1"/>
</dbReference>
<keyword evidence="4" id="KW-1185">Reference proteome</keyword>
<evidence type="ECO:0000313" key="3">
    <source>
        <dbReference type="EMBL" id="RKS68565.1"/>
    </source>
</evidence>
<dbReference type="InParanoid" id="A0A420XKX4"/>
<dbReference type="Proteomes" id="UP000281955">
    <property type="component" value="Unassembled WGS sequence"/>
</dbReference>